<feature type="region of interest" description="Disordered" evidence="4">
    <location>
        <begin position="1"/>
        <end position="79"/>
    </location>
</feature>
<evidence type="ECO:0000256" key="3">
    <source>
        <dbReference type="PROSITE-ProRule" id="PRU00221"/>
    </source>
</evidence>
<accession>A0A3P7NXL0</accession>
<dbReference type="SUPFAM" id="SSF50978">
    <property type="entry name" value="WD40 repeat-like"/>
    <property type="match status" value="1"/>
</dbReference>
<feature type="repeat" description="WD" evidence="3">
    <location>
        <begin position="165"/>
        <end position="197"/>
    </location>
</feature>
<reference evidence="5 6" key="1">
    <citation type="submission" date="2018-11" db="EMBL/GenBank/DDBJ databases">
        <authorList>
            <consortium name="Pathogen Informatics"/>
        </authorList>
    </citation>
    <scope>NUCLEOTIDE SEQUENCE [LARGE SCALE GENOMIC DNA]</scope>
</reference>
<evidence type="ECO:0000256" key="1">
    <source>
        <dbReference type="ARBA" id="ARBA00022574"/>
    </source>
</evidence>
<protein>
    <submittedName>
        <fullName evidence="5">Uncharacterized protein</fullName>
    </submittedName>
</protein>
<evidence type="ECO:0000313" key="5">
    <source>
        <dbReference type="EMBL" id="VDN10316.1"/>
    </source>
</evidence>
<dbReference type="OrthoDB" id="4869960at2759"/>
<evidence type="ECO:0000256" key="2">
    <source>
        <dbReference type="ARBA" id="ARBA00022737"/>
    </source>
</evidence>
<dbReference type="Proteomes" id="UP000281553">
    <property type="component" value="Unassembled WGS sequence"/>
</dbReference>
<sequence length="215" mass="23731">MTSSSDASREGRGMEAEEEEIEEDDYPHHTWDQSPSTASTSSSSSMTARASTHLTAPNRKGEEEEENLESVHASGHSAKDNCPCVECSTLKFAQAIPLKSTHFFERTWREEAVDYEARFLGHCNVTTDIKEANFFGGDGQFIVAGSDCGSMFIWDRQTTNIVRILQADSATVNCVQPHPSLCQIASSGIDNVIRLWSPLPEVRSISLLRIFSLPS</sequence>
<keyword evidence="1 3" id="KW-0853">WD repeat</keyword>
<feature type="compositionally biased region" description="Acidic residues" evidence="4">
    <location>
        <begin position="16"/>
        <end position="25"/>
    </location>
</feature>
<dbReference type="EMBL" id="UYRU01048893">
    <property type="protein sequence ID" value="VDN10316.1"/>
    <property type="molecule type" value="Genomic_DNA"/>
</dbReference>
<dbReference type="InterPro" id="IPR036322">
    <property type="entry name" value="WD40_repeat_dom_sf"/>
</dbReference>
<dbReference type="AlphaFoldDB" id="A0A3P7NXL0"/>
<feature type="compositionally biased region" description="Low complexity" evidence="4">
    <location>
        <begin position="34"/>
        <end position="52"/>
    </location>
</feature>
<evidence type="ECO:0000256" key="4">
    <source>
        <dbReference type="SAM" id="MobiDB-lite"/>
    </source>
</evidence>
<dbReference type="PROSITE" id="PS50082">
    <property type="entry name" value="WD_REPEATS_2"/>
    <property type="match status" value="1"/>
</dbReference>
<organism evidence="5 6">
    <name type="scientific">Dibothriocephalus latus</name>
    <name type="common">Fish tapeworm</name>
    <name type="synonym">Diphyllobothrium latum</name>
    <dbReference type="NCBI Taxonomy" id="60516"/>
    <lineage>
        <taxon>Eukaryota</taxon>
        <taxon>Metazoa</taxon>
        <taxon>Spiralia</taxon>
        <taxon>Lophotrochozoa</taxon>
        <taxon>Platyhelminthes</taxon>
        <taxon>Cestoda</taxon>
        <taxon>Eucestoda</taxon>
        <taxon>Diphyllobothriidea</taxon>
        <taxon>Diphyllobothriidae</taxon>
        <taxon>Dibothriocephalus</taxon>
    </lineage>
</organism>
<dbReference type="InterPro" id="IPR015943">
    <property type="entry name" value="WD40/YVTN_repeat-like_dom_sf"/>
</dbReference>
<dbReference type="Pfam" id="PF00400">
    <property type="entry name" value="WD40"/>
    <property type="match status" value="2"/>
</dbReference>
<dbReference type="GO" id="GO:0005737">
    <property type="term" value="C:cytoplasm"/>
    <property type="evidence" value="ECO:0007669"/>
    <property type="project" value="TreeGrafter"/>
</dbReference>
<dbReference type="InterPro" id="IPR045151">
    <property type="entry name" value="DCAF8"/>
</dbReference>
<keyword evidence="6" id="KW-1185">Reference proteome</keyword>
<dbReference type="PANTHER" id="PTHR15574">
    <property type="entry name" value="WD REPEAT DOMAIN-CONTAINING FAMILY"/>
    <property type="match status" value="1"/>
</dbReference>
<name>A0A3P7NXL0_DIBLA</name>
<dbReference type="Gene3D" id="2.130.10.10">
    <property type="entry name" value="YVTN repeat-like/Quinoprotein amine dehydrogenase"/>
    <property type="match status" value="1"/>
</dbReference>
<dbReference type="PANTHER" id="PTHR15574:SF40">
    <property type="entry name" value="WD AND TETRATRICOPEPTIDE REPEATS PROTEIN 1"/>
    <property type="match status" value="1"/>
</dbReference>
<dbReference type="InterPro" id="IPR001680">
    <property type="entry name" value="WD40_rpt"/>
</dbReference>
<keyword evidence="2" id="KW-0677">Repeat</keyword>
<dbReference type="SMART" id="SM00320">
    <property type="entry name" value="WD40"/>
    <property type="match status" value="2"/>
</dbReference>
<evidence type="ECO:0000313" key="6">
    <source>
        <dbReference type="Proteomes" id="UP000281553"/>
    </source>
</evidence>
<gene>
    <name evidence="5" type="ORF">DILT_LOCUS6147</name>
</gene>
<dbReference type="GO" id="GO:0080008">
    <property type="term" value="C:Cul4-RING E3 ubiquitin ligase complex"/>
    <property type="evidence" value="ECO:0007669"/>
    <property type="project" value="TreeGrafter"/>
</dbReference>
<proteinExistence type="predicted"/>
<dbReference type="GO" id="GO:0045717">
    <property type="term" value="P:negative regulation of fatty acid biosynthetic process"/>
    <property type="evidence" value="ECO:0007669"/>
    <property type="project" value="TreeGrafter"/>
</dbReference>